<dbReference type="CDD" id="cd05233">
    <property type="entry name" value="SDR_c"/>
    <property type="match status" value="1"/>
</dbReference>
<dbReference type="SUPFAM" id="SSF51735">
    <property type="entry name" value="NAD(P)-binding Rossmann-fold domains"/>
    <property type="match status" value="1"/>
</dbReference>
<dbReference type="PANTHER" id="PTHR44196:SF1">
    <property type="entry name" value="DEHYDROGENASE_REDUCTASE SDR FAMILY MEMBER 7B"/>
    <property type="match status" value="1"/>
</dbReference>
<reference evidence="5 6" key="1">
    <citation type="journal article" date="2019" name="Nat. Microbiol.">
        <title>Mediterranean grassland soil C-N compound turnover is dependent on rainfall and depth, and is mediated by genomically divergent microorganisms.</title>
        <authorList>
            <person name="Diamond S."/>
            <person name="Andeer P.F."/>
            <person name="Li Z."/>
            <person name="Crits-Christoph A."/>
            <person name="Burstein D."/>
            <person name="Anantharaman K."/>
            <person name="Lane K.R."/>
            <person name="Thomas B.C."/>
            <person name="Pan C."/>
            <person name="Northen T.R."/>
            <person name="Banfield J.F."/>
        </authorList>
    </citation>
    <scope>NUCLEOTIDE SEQUENCE [LARGE SCALE GENOMIC DNA]</scope>
    <source>
        <strain evidence="5">WS_3</strain>
    </source>
</reference>
<dbReference type="AlphaFoldDB" id="A0A538SNE2"/>
<dbReference type="Proteomes" id="UP000320184">
    <property type="component" value="Unassembled WGS sequence"/>
</dbReference>
<dbReference type="PRINTS" id="PR00081">
    <property type="entry name" value="GDHRDH"/>
</dbReference>
<evidence type="ECO:0000256" key="3">
    <source>
        <dbReference type="RuleBase" id="RU000363"/>
    </source>
</evidence>
<proteinExistence type="inferred from homology"/>
<dbReference type="GO" id="GO:0016491">
    <property type="term" value="F:oxidoreductase activity"/>
    <property type="evidence" value="ECO:0007669"/>
    <property type="project" value="UniProtKB-KW"/>
</dbReference>
<dbReference type="InterPro" id="IPR036291">
    <property type="entry name" value="NAD(P)-bd_dom_sf"/>
</dbReference>
<dbReference type="EMBL" id="VBOT01000027">
    <property type="protein sequence ID" value="TMQ52898.1"/>
    <property type="molecule type" value="Genomic_DNA"/>
</dbReference>
<dbReference type="PRINTS" id="PR00080">
    <property type="entry name" value="SDRFAMILY"/>
</dbReference>
<dbReference type="Gene3D" id="3.40.50.720">
    <property type="entry name" value="NAD(P)-binding Rossmann-like Domain"/>
    <property type="match status" value="1"/>
</dbReference>
<comment type="similarity">
    <text evidence="1 3">Belongs to the short-chain dehydrogenases/reductases (SDR) family.</text>
</comment>
<comment type="caution">
    <text evidence="5">The sequence shown here is derived from an EMBL/GenBank/DDBJ whole genome shotgun (WGS) entry which is preliminary data.</text>
</comment>
<evidence type="ECO:0000256" key="2">
    <source>
        <dbReference type="ARBA" id="ARBA00023002"/>
    </source>
</evidence>
<evidence type="ECO:0000313" key="5">
    <source>
        <dbReference type="EMBL" id="TMQ52898.1"/>
    </source>
</evidence>
<evidence type="ECO:0000256" key="1">
    <source>
        <dbReference type="ARBA" id="ARBA00006484"/>
    </source>
</evidence>
<dbReference type="SMART" id="SM00822">
    <property type="entry name" value="PKS_KR"/>
    <property type="match status" value="1"/>
</dbReference>
<evidence type="ECO:0000259" key="4">
    <source>
        <dbReference type="SMART" id="SM00822"/>
    </source>
</evidence>
<organism evidence="5 6">
    <name type="scientific">Eiseniibacteriota bacterium</name>
    <dbReference type="NCBI Taxonomy" id="2212470"/>
    <lineage>
        <taxon>Bacteria</taxon>
        <taxon>Candidatus Eiseniibacteriota</taxon>
    </lineage>
</organism>
<sequence length="264" mass="28512">MRDQVVVITGASGGIGAALSERAAARGARLVLAARRERELGEVAARCGPQALPVVADVTRREDVRRILDGALSRFGHVDVWVNNAGRGITRKVSELGDEELDEMMRVNVKSALYGIQAVLPHFKERRRGHIVNVSSMLGRVPYVPMRSAYSAAKHALNALTVGLRMELRDEFPEIHVSTVLPGVVATDFGLHALGGGPDSRTLPFAQPVEEVADVIVGLIEKPRAEVYTRPGLQQQAVAYFSAEDVAEAESQPPFIRPAPARAS</sequence>
<dbReference type="InterPro" id="IPR002347">
    <property type="entry name" value="SDR_fam"/>
</dbReference>
<accession>A0A538SNE2</accession>
<name>A0A538SNE2_UNCEI</name>
<dbReference type="Pfam" id="PF00106">
    <property type="entry name" value="adh_short"/>
    <property type="match status" value="1"/>
</dbReference>
<feature type="domain" description="Ketoreductase" evidence="4">
    <location>
        <begin position="4"/>
        <end position="188"/>
    </location>
</feature>
<dbReference type="PANTHER" id="PTHR44196">
    <property type="entry name" value="DEHYDROGENASE/REDUCTASE SDR FAMILY MEMBER 7B"/>
    <property type="match status" value="1"/>
</dbReference>
<dbReference type="InterPro" id="IPR057326">
    <property type="entry name" value="KR_dom"/>
</dbReference>
<keyword evidence="2" id="KW-0560">Oxidoreductase</keyword>
<protein>
    <submittedName>
        <fullName evidence="5">SDR family oxidoreductase</fullName>
    </submittedName>
</protein>
<dbReference type="GO" id="GO:0016020">
    <property type="term" value="C:membrane"/>
    <property type="evidence" value="ECO:0007669"/>
    <property type="project" value="TreeGrafter"/>
</dbReference>
<gene>
    <name evidence="5" type="ORF">E6K73_02055</name>
</gene>
<evidence type="ECO:0000313" key="6">
    <source>
        <dbReference type="Proteomes" id="UP000320184"/>
    </source>
</evidence>